<accession>A0A5J5FUQ8</accession>
<evidence type="ECO:0000313" key="2">
    <source>
        <dbReference type="EMBL" id="KAA8997282.1"/>
    </source>
</evidence>
<dbReference type="InterPro" id="IPR051049">
    <property type="entry name" value="Dienelactone_hydrolase-like"/>
</dbReference>
<keyword evidence="3" id="KW-1185">Reference proteome</keyword>
<evidence type="ECO:0000313" key="3">
    <source>
        <dbReference type="Proteomes" id="UP000335415"/>
    </source>
</evidence>
<proteinExistence type="predicted"/>
<dbReference type="SUPFAM" id="SSF53474">
    <property type="entry name" value="alpha/beta-Hydrolases"/>
    <property type="match status" value="1"/>
</dbReference>
<dbReference type="Proteomes" id="UP000335415">
    <property type="component" value="Unassembled WGS sequence"/>
</dbReference>
<dbReference type="Gene3D" id="3.40.50.1820">
    <property type="entry name" value="alpha/beta hydrolase"/>
    <property type="match status" value="1"/>
</dbReference>
<name>A0A5J5FUQ8_9GAMM</name>
<protein>
    <submittedName>
        <fullName evidence="2">Dienelactone hydrolase family protein</fullName>
    </submittedName>
</protein>
<comment type="caution">
    <text evidence="2">The sequence shown here is derived from an EMBL/GenBank/DDBJ whole genome shotgun (WGS) entry which is preliminary data.</text>
</comment>
<dbReference type="RefSeq" id="WP_150436511.1">
    <property type="nucleotide sequence ID" value="NZ_VYKJ01000011.1"/>
</dbReference>
<organism evidence="2 3">
    <name type="scientific">Affinibrenneria salicis</name>
    <dbReference type="NCBI Taxonomy" id="2590031"/>
    <lineage>
        <taxon>Bacteria</taxon>
        <taxon>Pseudomonadati</taxon>
        <taxon>Pseudomonadota</taxon>
        <taxon>Gammaproteobacteria</taxon>
        <taxon>Enterobacterales</taxon>
        <taxon>Pectobacteriaceae</taxon>
        <taxon>Affinibrenneria</taxon>
    </lineage>
</organism>
<dbReference type="EMBL" id="VYKJ01000011">
    <property type="protein sequence ID" value="KAA8997282.1"/>
    <property type="molecule type" value="Genomic_DNA"/>
</dbReference>
<dbReference type="AlphaFoldDB" id="A0A5J5FUQ8"/>
<sequence length="277" mass="30028">MKSDELCLQKPASTGFAAATLPAADTTIATDAVGLIEGATTIPAQGDDLPAWMVRPAGAAEPLPIIIVVQEIFGVHQHIQDVCRRLAKRGYLAIAPELYFRQGDPREYAEISTLVSELVSKVPDAQVLSDLDHTANWAIRQGGDPARLGMTGFCWGGRICWLYAAHNPQLKAGVAWYGRLTGEKTLATPRHPVDVAIALSAPVLGLYGAQDHSIPPDHIETMRKALRAANAEAEIIVYPEAGHAFNADYRPSYHQPSAQDGWQRMLDWFARCGLAAE</sequence>
<gene>
    <name evidence="2" type="ORF">FJU30_18760</name>
</gene>
<dbReference type="GO" id="GO:0016787">
    <property type="term" value="F:hydrolase activity"/>
    <property type="evidence" value="ECO:0007669"/>
    <property type="project" value="UniProtKB-KW"/>
</dbReference>
<dbReference type="PANTHER" id="PTHR46623">
    <property type="entry name" value="CARBOXYMETHYLENEBUTENOLIDASE-RELATED"/>
    <property type="match status" value="1"/>
</dbReference>
<dbReference type="OrthoDB" id="9787933at2"/>
<dbReference type="InterPro" id="IPR029058">
    <property type="entry name" value="AB_hydrolase_fold"/>
</dbReference>
<dbReference type="InterPro" id="IPR002925">
    <property type="entry name" value="Dienelactn_hydro"/>
</dbReference>
<keyword evidence="2" id="KW-0378">Hydrolase</keyword>
<feature type="domain" description="Dienelactone hydrolase" evidence="1">
    <location>
        <begin position="50"/>
        <end position="271"/>
    </location>
</feature>
<dbReference type="Pfam" id="PF01738">
    <property type="entry name" value="DLH"/>
    <property type="match status" value="1"/>
</dbReference>
<reference evidence="2 3" key="1">
    <citation type="submission" date="2019-09" db="EMBL/GenBank/DDBJ databases">
        <authorList>
            <person name="Li Y."/>
        </authorList>
    </citation>
    <scope>NUCLEOTIDE SEQUENCE [LARGE SCALE GENOMIC DNA]</scope>
    <source>
        <strain evidence="2 3">L3-3HA</strain>
    </source>
</reference>
<evidence type="ECO:0000259" key="1">
    <source>
        <dbReference type="Pfam" id="PF01738"/>
    </source>
</evidence>
<dbReference type="PANTHER" id="PTHR46623:SF6">
    <property type="entry name" value="ALPHA_BETA-HYDROLASES SUPERFAMILY PROTEIN"/>
    <property type="match status" value="1"/>
</dbReference>